<dbReference type="InterPro" id="IPR012337">
    <property type="entry name" value="RNaseH-like_sf"/>
</dbReference>
<dbReference type="GO" id="GO:0003677">
    <property type="term" value="F:DNA binding"/>
    <property type="evidence" value="ECO:0007669"/>
    <property type="project" value="InterPro"/>
</dbReference>
<dbReference type="SUPFAM" id="SSF53098">
    <property type="entry name" value="Ribonuclease H-like"/>
    <property type="match status" value="1"/>
</dbReference>
<dbReference type="STRING" id="1121959.SAMN02746009_02575"/>
<keyword evidence="3" id="KW-1185">Reference proteome</keyword>
<dbReference type="AlphaFoldDB" id="A0A1M6ZUE1"/>
<dbReference type="InterPro" id="IPR002559">
    <property type="entry name" value="Transposase_11"/>
</dbReference>
<sequence length="123" mass="13786">MLVDALGNPLRVVLGPGQQADCRRAADLLLAAHGAGYVLADKGYDTDAVLARVAAIGAHVVIPSKKNRLAHRVIDRNLYRDRNKIERFFSRLKQFRRLATRYDKTASSFLGMVHFVSALLWLR</sequence>
<protein>
    <submittedName>
        <fullName evidence="2">Putative transposase</fullName>
    </submittedName>
</protein>
<dbReference type="GO" id="GO:0004803">
    <property type="term" value="F:transposase activity"/>
    <property type="evidence" value="ECO:0007669"/>
    <property type="project" value="InterPro"/>
</dbReference>
<evidence type="ECO:0000313" key="3">
    <source>
        <dbReference type="Proteomes" id="UP000183947"/>
    </source>
</evidence>
<dbReference type="PANTHER" id="PTHR30007">
    <property type="entry name" value="PHP DOMAIN PROTEIN"/>
    <property type="match status" value="1"/>
</dbReference>
<evidence type="ECO:0000259" key="1">
    <source>
        <dbReference type="Pfam" id="PF01609"/>
    </source>
</evidence>
<dbReference type="Pfam" id="PF01609">
    <property type="entry name" value="DDE_Tnp_1"/>
    <property type="match status" value="1"/>
</dbReference>
<evidence type="ECO:0000313" key="2">
    <source>
        <dbReference type="EMBL" id="SHL33975.1"/>
    </source>
</evidence>
<gene>
    <name evidence="2" type="ORF">SAMN02746009_02575</name>
</gene>
<reference evidence="3" key="1">
    <citation type="submission" date="2016-11" db="EMBL/GenBank/DDBJ databases">
        <authorList>
            <person name="Varghese N."/>
            <person name="Submissions S."/>
        </authorList>
    </citation>
    <scope>NUCLEOTIDE SEQUENCE [LARGE SCALE GENOMIC DNA]</scope>
    <source>
        <strain evidence="3">DSM 18569</strain>
    </source>
</reference>
<feature type="domain" description="Transposase IS4-like" evidence="1">
    <location>
        <begin position="2"/>
        <end position="113"/>
    </location>
</feature>
<accession>A0A1M6ZUE1</accession>
<name>A0A1M6ZUE1_9BACT</name>
<proteinExistence type="predicted"/>
<dbReference type="EMBL" id="FRAS01000013">
    <property type="protein sequence ID" value="SHL33975.1"/>
    <property type="molecule type" value="Genomic_DNA"/>
</dbReference>
<dbReference type="Proteomes" id="UP000183947">
    <property type="component" value="Unassembled WGS sequence"/>
</dbReference>
<dbReference type="NCBIfam" id="NF033580">
    <property type="entry name" value="transpos_IS5_3"/>
    <property type="match status" value="1"/>
</dbReference>
<organism evidence="2 3">
    <name type="scientific">Hymenobacter psychrotolerans DSM 18569</name>
    <dbReference type="NCBI Taxonomy" id="1121959"/>
    <lineage>
        <taxon>Bacteria</taxon>
        <taxon>Pseudomonadati</taxon>
        <taxon>Bacteroidota</taxon>
        <taxon>Cytophagia</taxon>
        <taxon>Cytophagales</taxon>
        <taxon>Hymenobacteraceae</taxon>
        <taxon>Hymenobacter</taxon>
    </lineage>
</organism>
<dbReference type="GO" id="GO:0006313">
    <property type="term" value="P:DNA transposition"/>
    <property type="evidence" value="ECO:0007669"/>
    <property type="project" value="InterPro"/>
</dbReference>
<dbReference type="PANTHER" id="PTHR30007:SF1">
    <property type="entry name" value="BLR1914 PROTEIN"/>
    <property type="match status" value="1"/>
</dbReference>